<sequence>MSNFMGFALGPFGGDEETDDNLAYNKVKASSDFLMNNTKYRPKIAVICGSGLEHDLNPLADLANLLEQPDIFEYNNIPNFPTSTVPGHKSRMLFGTLNGIQVMLMQGRFHAYEGYSLSKVAMPVRVMKLCGIKKLIVTNAAGGLNPNFKVGDVMIIKDHINLPGFTGVHPLRGPNDPRFGSRFFAVNDCYMKRIRDQASEVVMEQKLEKCFHEGVYAMLGGPNFETVAELKMLRICGVDAVGEFGSFVFGDNTRFPNCMIKNIRFKSALLNPSRLGMSTIPEVLVAHHCGIAVFGFSLITNECIVEEDSNLFANHEEVIEAANSRKDLLSKFVSEIIKRMDAMDLKNDQVKA</sequence>
<comment type="pathway">
    <text evidence="1">Purine metabolism; purine nucleoside salvage.</text>
</comment>
<keyword evidence="13" id="KW-1185">Reference proteome</keyword>
<reference evidence="12 13" key="1">
    <citation type="journal article" date="2018" name="Nat. Ecol. Evol.">
        <title>Genomic signatures of mitonuclear coevolution across populations of Tigriopus californicus.</title>
        <authorList>
            <person name="Barreto F.S."/>
            <person name="Watson E.T."/>
            <person name="Lima T.G."/>
            <person name="Willett C.S."/>
            <person name="Edmands S."/>
            <person name="Li W."/>
            <person name="Burton R.S."/>
        </authorList>
    </citation>
    <scope>NUCLEOTIDE SEQUENCE [LARGE SCALE GENOMIC DNA]</scope>
    <source>
        <strain evidence="12 13">San Diego</strain>
    </source>
</reference>
<dbReference type="InterPro" id="IPR011268">
    <property type="entry name" value="Purine_phosphorylase"/>
</dbReference>
<comment type="similarity">
    <text evidence="2">Belongs to the PNP/MTAP phosphorylase family.</text>
</comment>
<evidence type="ECO:0000259" key="11">
    <source>
        <dbReference type="Pfam" id="PF01048"/>
    </source>
</evidence>
<comment type="catalytic activity">
    <reaction evidence="8">
        <text>2'-deoxyinosine + phosphate = 2-deoxy-alpha-D-ribose 1-phosphate + hypoxanthine</text>
        <dbReference type="Rhea" id="RHEA:27750"/>
        <dbReference type="ChEBI" id="CHEBI:17368"/>
        <dbReference type="ChEBI" id="CHEBI:28997"/>
        <dbReference type="ChEBI" id="CHEBI:43474"/>
        <dbReference type="ChEBI" id="CHEBI:57259"/>
        <dbReference type="EC" id="2.4.2.1"/>
    </reaction>
</comment>
<evidence type="ECO:0000256" key="6">
    <source>
        <dbReference type="ARBA" id="ARBA00023918"/>
    </source>
</evidence>
<proteinExistence type="inferred from homology"/>
<evidence type="ECO:0000256" key="3">
    <source>
        <dbReference type="ARBA" id="ARBA00011886"/>
    </source>
</evidence>
<evidence type="ECO:0000256" key="9">
    <source>
        <dbReference type="ARBA" id="ARBA00023970"/>
    </source>
</evidence>
<evidence type="ECO:0000256" key="8">
    <source>
        <dbReference type="ARBA" id="ARBA00023950"/>
    </source>
</evidence>
<gene>
    <name evidence="12" type="ORF">TCAL_10285</name>
</gene>
<comment type="catalytic activity">
    <reaction evidence="6">
        <text>inosine + phosphate = alpha-D-ribose 1-phosphate + hypoxanthine</text>
        <dbReference type="Rhea" id="RHEA:27646"/>
        <dbReference type="ChEBI" id="CHEBI:17368"/>
        <dbReference type="ChEBI" id="CHEBI:17596"/>
        <dbReference type="ChEBI" id="CHEBI:43474"/>
        <dbReference type="ChEBI" id="CHEBI:57720"/>
        <dbReference type="EC" id="2.4.2.1"/>
    </reaction>
</comment>
<comment type="catalytic activity">
    <reaction evidence="9">
        <text>guanosine + phosphate = alpha-D-ribose 1-phosphate + guanine</text>
        <dbReference type="Rhea" id="RHEA:13233"/>
        <dbReference type="ChEBI" id="CHEBI:16235"/>
        <dbReference type="ChEBI" id="CHEBI:16750"/>
        <dbReference type="ChEBI" id="CHEBI:43474"/>
        <dbReference type="ChEBI" id="CHEBI:57720"/>
        <dbReference type="EC" id="2.4.2.1"/>
    </reaction>
</comment>
<dbReference type="AlphaFoldDB" id="A0A553N883"/>
<evidence type="ECO:0000313" key="12">
    <source>
        <dbReference type="EMBL" id="TRY61609.1"/>
    </source>
</evidence>
<dbReference type="InterPro" id="IPR000845">
    <property type="entry name" value="Nucleoside_phosphorylase_d"/>
</dbReference>
<name>A0A553N883_TIGCA</name>
<dbReference type="PANTHER" id="PTHR11904:SF9">
    <property type="entry name" value="PURINE NUCLEOSIDE PHOSPHORYLASE-RELATED"/>
    <property type="match status" value="1"/>
</dbReference>
<dbReference type="NCBIfam" id="TIGR01697">
    <property type="entry name" value="PNPH-PUNA-XAPA"/>
    <property type="match status" value="1"/>
</dbReference>
<keyword evidence="5" id="KW-0808">Transferase</keyword>
<accession>A0A553N883</accession>
<organism evidence="12 13">
    <name type="scientific">Tigriopus californicus</name>
    <name type="common">Marine copepod</name>
    <dbReference type="NCBI Taxonomy" id="6832"/>
    <lineage>
        <taxon>Eukaryota</taxon>
        <taxon>Metazoa</taxon>
        <taxon>Ecdysozoa</taxon>
        <taxon>Arthropoda</taxon>
        <taxon>Crustacea</taxon>
        <taxon>Multicrustacea</taxon>
        <taxon>Hexanauplia</taxon>
        <taxon>Copepoda</taxon>
        <taxon>Harpacticoida</taxon>
        <taxon>Harpacticidae</taxon>
        <taxon>Tigriopus</taxon>
    </lineage>
</organism>
<dbReference type="NCBIfam" id="NF006054">
    <property type="entry name" value="PRK08202.1"/>
    <property type="match status" value="1"/>
</dbReference>
<dbReference type="OMA" id="DTPCVFM"/>
<dbReference type="GO" id="GO:0009116">
    <property type="term" value="P:nucleoside metabolic process"/>
    <property type="evidence" value="ECO:0007669"/>
    <property type="project" value="InterPro"/>
</dbReference>
<comment type="caution">
    <text evidence="12">The sequence shown here is derived from an EMBL/GenBank/DDBJ whole genome shotgun (WGS) entry which is preliminary data.</text>
</comment>
<evidence type="ECO:0000256" key="7">
    <source>
        <dbReference type="ARBA" id="ARBA00023929"/>
    </source>
</evidence>
<dbReference type="EMBL" id="VCGU01000459">
    <property type="protein sequence ID" value="TRY61609.1"/>
    <property type="molecule type" value="Genomic_DNA"/>
</dbReference>
<evidence type="ECO:0000256" key="1">
    <source>
        <dbReference type="ARBA" id="ARBA00005058"/>
    </source>
</evidence>
<dbReference type="Gene3D" id="3.40.50.1580">
    <property type="entry name" value="Nucleoside phosphorylase domain"/>
    <property type="match status" value="1"/>
</dbReference>
<feature type="domain" description="Nucleoside phosphorylase" evidence="11">
    <location>
        <begin position="43"/>
        <end position="242"/>
    </location>
</feature>
<protein>
    <recommendedName>
        <fullName evidence="3">purine-nucleoside phosphorylase</fullName>
        <ecNumber evidence="3">2.4.2.1</ecNumber>
    </recommendedName>
    <alternativeName>
        <fullName evidence="10">Inosine-guanosine phosphorylase</fullName>
    </alternativeName>
</protein>
<dbReference type="InterPro" id="IPR035994">
    <property type="entry name" value="Nucleoside_phosphorylase_sf"/>
</dbReference>
<keyword evidence="4" id="KW-0328">Glycosyltransferase</keyword>
<dbReference type="GO" id="GO:0004731">
    <property type="term" value="F:purine-nucleoside phosphorylase activity"/>
    <property type="evidence" value="ECO:0007669"/>
    <property type="project" value="UniProtKB-EC"/>
</dbReference>
<dbReference type="PANTHER" id="PTHR11904">
    <property type="entry name" value="METHYLTHIOADENOSINE/PURINE NUCLEOSIDE PHOSPHORYLASE"/>
    <property type="match status" value="1"/>
</dbReference>
<evidence type="ECO:0000256" key="4">
    <source>
        <dbReference type="ARBA" id="ARBA00022676"/>
    </source>
</evidence>
<dbReference type="STRING" id="6832.A0A553N883"/>
<dbReference type="EC" id="2.4.2.1" evidence="3"/>
<feature type="domain" description="Nucleoside phosphorylase" evidence="11">
    <location>
        <begin position="275"/>
        <end position="337"/>
    </location>
</feature>
<dbReference type="Proteomes" id="UP000318571">
    <property type="component" value="Chromosome 8"/>
</dbReference>
<comment type="catalytic activity">
    <reaction evidence="7">
        <text>2'-deoxyguanosine + phosphate = 2-deoxy-alpha-D-ribose 1-phosphate + guanine</text>
        <dbReference type="Rhea" id="RHEA:27738"/>
        <dbReference type="ChEBI" id="CHEBI:16235"/>
        <dbReference type="ChEBI" id="CHEBI:17172"/>
        <dbReference type="ChEBI" id="CHEBI:43474"/>
        <dbReference type="ChEBI" id="CHEBI:57259"/>
        <dbReference type="EC" id="2.4.2.1"/>
    </reaction>
</comment>
<evidence type="ECO:0000256" key="5">
    <source>
        <dbReference type="ARBA" id="ARBA00022679"/>
    </source>
</evidence>
<dbReference type="Pfam" id="PF01048">
    <property type="entry name" value="PNP_UDP_1"/>
    <property type="match status" value="2"/>
</dbReference>
<evidence type="ECO:0000313" key="13">
    <source>
        <dbReference type="Proteomes" id="UP000318571"/>
    </source>
</evidence>
<dbReference type="GO" id="GO:0005737">
    <property type="term" value="C:cytoplasm"/>
    <property type="evidence" value="ECO:0007669"/>
    <property type="project" value="TreeGrafter"/>
</dbReference>
<evidence type="ECO:0000256" key="10">
    <source>
        <dbReference type="ARBA" id="ARBA00031036"/>
    </source>
</evidence>
<dbReference type="SUPFAM" id="SSF53167">
    <property type="entry name" value="Purine and uridine phosphorylases"/>
    <property type="match status" value="2"/>
</dbReference>
<evidence type="ECO:0000256" key="2">
    <source>
        <dbReference type="ARBA" id="ARBA00006751"/>
    </source>
</evidence>
<dbReference type="CDD" id="cd09009">
    <property type="entry name" value="PNP-EcPNPII_like"/>
    <property type="match status" value="1"/>
</dbReference>
<dbReference type="UniPathway" id="UPA00606"/>